<dbReference type="OrthoDB" id="6718656at2759"/>
<dbReference type="InterPro" id="IPR018004">
    <property type="entry name" value="KilA/APSES_HTH"/>
</dbReference>
<dbReference type="Gene3D" id="3.10.260.10">
    <property type="entry name" value="Transcription regulator HTH, APSES-type DNA-binding domain"/>
    <property type="match status" value="1"/>
</dbReference>
<feature type="repeat" description="ANK" evidence="3">
    <location>
        <begin position="411"/>
        <end position="443"/>
    </location>
</feature>
<organism evidence="7 8">
    <name type="scientific">Coemansia thaxteri</name>
    <dbReference type="NCBI Taxonomy" id="2663907"/>
    <lineage>
        <taxon>Eukaryota</taxon>
        <taxon>Fungi</taxon>
        <taxon>Fungi incertae sedis</taxon>
        <taxon>Zoopagomycota</taxon>
        <taxon>Kickxellomycotina</taxon>
        <taxon>Kickxellomycetes</taxon>
        <taxon>Kickxellales</taxon>
        <taxon>Kickxellaceae</taxon>
        <taxon>Coemansia</taxon>
    </lineage>
</organism>
<keyword evidence="4" id="KW-0175">Coiled coil</keyword>
<dbReference type="InterPro" id="IPR002110">
    <property type="entry name" value="Ankyrin_rpt"/>
</dbReference>
<dbReference type="InterPro" id="IPR003163">
    <property type="entry name" value="Tscrpt_reg_HTH_APSES-type"/>
</dbReference>
<dbReference type="GO" id="GO:0033309">
    <property type="term" value="C:SBF transcription complex"/>
    <property type="evidence" value="ECO:0007669"/>
    <property type="project" value="TreeGrafter"/>
</dbReference>
<dbReference type="GO" id="GO:0030907">
    <property type="term" value="C:MBF transcription complex"/>
    <property type="evidence" value="ECO:0007669"/>
    <property type="project" value="TreeGrafter"/>
</dbReference>
<sequence>MAVNRDGNTEANKVWSASYAGIEVFQQLHNNTAVMRRRVDSFVNVTHILKCAQYDKPHRTRFLEREIHTGEHEKIQGGYGKYQGTWVPLSRAISLAKELNIYESLKPLFEYNPGPGDSVPTAPRSLEAMTKRKHTGTEQQERKVRRRAKVALSDILNQGEAPGARSRTATPHRPDLSQQQQQLHTPNTPNTAPAIGSTSNSSSGSAGWAGLRTPASLARTTSDQVPGHGYRGHSGSGCMATPPAFTAPVTPTSNYGALGSGGGGRLWLPSPRDDGAASARTQQQQTACNGRALRDISNMGNVRQEGLGSSAYPPAKQTPRHEPGMLTPPTSVARRTAAHTPTYSRPPAHSGTSGTSGIGGSAAGGEDLRGQLVAYVSQEAVAGLQRAVPAALGEFIQRGAGLRVDEAVTGERQTVLHLAARHGHWGVVRLLMQRGADAGPGSRDGVTPLMLAASQPHAFRQRGARVFEWLLDVLGASLIRRDKRGRTVAHWLSLGHAAPGEWAAASRYYAALLVPKLLAARHAEVLAWRDYDGCSAAQLASSLGLPAVAELLSDAPCRVRPEPPALERARSSESTVSLASSESPASRAASESTVSRDVASRALGGSAAASTAHSNPYDAAAWQATELICAATAELRSQHVQARKSFDADTQYAAHLLLELSGERDAAQAEAGEYAAVAQACDAAQRAESELQRRVGRTVWLQHTARAAVHVYQHGSAARGSCGDDAAGLRAEYARLRQQAASLERSSQQLAGECAELAGGIRPWASGADALRADEQRLHKLERVVAAACGDLPLDRVRTVVGPVLSVLNNGSAL</sequence>
<feature type="region of interest" description="Disordered" evidence="5">
    <location>
        <begin position="303"/>
        <end position="363"/>
    </location>
</feature>
<evidence type="ECO:0000313" key="7">
    <source>
        <dbReference type="EMBL" id="KAJ2004327.1"/>
    </source>
</evidence>
<proteinExistence type="predicted"/>
<dbReference type="InterPro" id="IPR036770">
    <property type="entry name" value="Ankyrin_rpt-contain_sf"/>
</dbReference>
<dbReference type="GO" id="GO:0003677">
    <property type="term" value="F:DNA binding"/>
    <property type="evidence" value="ECO:0007669"/>
    <property type="project" value="InterPro"/>
</dbReference>
<dbReference type="PROSITE" id="PS50297">
    <property type="entry name" value="ANK_REP_REGION"/>
    <property type="match status" value="1"/>
</dbReference>
<comment type="caution">
    <text evidence="7">The sequence shown here is derived from an EMBL/GenBank/DDBJ whole genome shotgun (WGS) entry which is preliminary data.</text>
</comment>
<dbReference type="SUPFAM" id="SSF54616">
    <property type="entry name" value="DNA-binding domain of Mlu1-box binding protein MBP1"/>
    <property type="match status" value="1"/>
</dbReference>
<feature type="compositionally biased region" description="Low complexity" evidence="5">
    <location>
        <begin position="192"/>
        <end position="210"/>
    </location>
</feature>
<dbReference type="PANTHER" id="PTHR43828">
    <property type="entry name" value="ASPARAGINASE"/>
    <property type="match status" value="1"/>
</dbReference>
<evidence type="ECO:0000259" key="6">
    <source>
        <dbReference type="PROSITE" id="PS51299"/>
    </source>
</evidence>
<dbReference type="InterPro" id="IPR036887">
    <property type="entry name" value="HTH_APSES_sf"/>
</dbReference>
<gene>
    <name evidence="7" type="primary">MBP1</name>
    <name evidence="7" type="ORF">H4R26_002575</name>
</gene>
<keyword evidence="2 3" id="KW-0040">ANK repeat</keyword>
<evidence type="ECO:0000256" key="5">
    <source>
        <dbReference type="SAM" id="MobiDB-lite"/>
    </source>
</evidence>
<dbReference type="Pfam" id="PF12796">
    <property type="entry name" value="Ank_2"/>
    <property type="match status" value="1"/>
</dbReference>
<feature type="compositionally biased region" description="Basic and acidic residues" evidence="5">
    <location>
        <begin position="562"/>
        <end position="571"/>
    </location>
</feature>
<feature type="compositionally biased region" description="Polar residues" evidence="5">
    <location>
        <begin position="176"/>
        <end position="191"/>
    </location>
</feature>
<evidence type="ECO:0000313" key="8">
    <source>
        <dbReference type="Proteomes" id="UP001150907"/>
    </source>
</evidence>
<feature type="region of interest" description="Disordered" evidence="5">
    <location>
        <begin position="562"/>
        <end position="594"/>
    </location>
</feature>
<dbReference type="Gene3D" id="1.25.40.20">
    <property type="entry name" value="Ankyrin repeat-containing domain"/>
    <property type="match status" value="1"/>
</dbReference>
<reference evidence="7" key="1">
    <citation type="submission" date="2022-07" db="EMBL/GenBank/DDBJ databases">
        <title>Phylogenomic reconstructions and comparative analyses of Kickxellomycotina fungi.</title>
        <authorList>
            <person name="Reynolds N.K."/>
            <person name="Stajich J.E."/>
            <person name="Barry K."/>
            <person name="Grigoriev I.V."/>
            <person name="Crous P."/>
            <person name="Smith M.E."/>
        </authorList>
    </citation>
    <scope>NUCLEOTIDE SEQUENCE</scope>
    <source>
        <strain evidence="7">IMI 214461</strain>
    </source>
</reference>
<dbReference type="PROSITE" id="PS50088">
    <property type="entry name" value="ANK_REPEAT"/>
    <property type="match status" value="1"/>
</dbReference>
<keyword evidence="1" id="KW-0677">Repeat</keyword>
<dbReference type="InterPro" id="IPR051642">
    <property type="entry name" value="SWI6-like"/>
</dbReference>
<dbReference type="Pfam" id="PF04383">
    <property type="entry name" value="KilA-N"/>
    <property type="match status" value="1"/>
</dbReference>
<keyword evidence="8" id="KW-1185">Reference proteome</keyword>
<accession>A0A9W8BEM5</accession>
<feature type="compositionally biased region" description="Low complexity" evidence="5">
    <location>
        <begin position="276"/>
        <end position="287"/>
    </location>
</feature>
<feature type="compositionally biased region" description="Gly residues" evidence="5">
    <location>
        <begin position="354"/>
        <end position="363"/>
    </location>
</feature>
<dbReference type="PROSITE" id="PS51299">
    <property type="entry name" value="HTH_APSES"/>
    <property type="match status" value="1"/>
</dbReference>
<protein>
    <submittedName>
        <fullName evidence="7">Transcription factor mbp1</fullName>
    </submittedName>
</protein>
<evidence type="ECO:0000256" key="1">
    <source>
        <dbReference type="ARBA" id="ARBA00022737"/>
    </source>
</evidence>
<feature type="coiled-coil region" evidence="4">
    <location>
        <begin position="726"/>
        <end position="753"/>
    </location>
</feature>
<dbReference type="SMART" id="SM01252">
    <property type="entry name" value="KilA-N"/>
    <property type="match status" value="1"/>
</dbReference>
<evidence type="ECO:0000256" key="2">
    <source>
        <dbReference type="ARBA" id="ARBA00023043"/>
    </source>
</evidence>
<evidence type="ECO:0000256" key="3">
    <source>
        <dbReference type="PROSITE-ProRule" id="PRU00023"/>
    </source>
</evidence>
<dbReference type="GO" id="GO:0001228">
    <property type="term" value="F:DNA-binding transcription activator activity, RNA polymerase II-specific"/>
    <property type="evidence" value="ECO:0007669"/>
    <property type="project" value="UniProtKB-ARBA"/>
</dbReference>
<name>A0A9W8BEM5_9FUNG</name>
<dbReference type="AlphaFoldDB" id="A0A9W8BEM5"/>
<dbReference type="EMBL" id="JANBQF010000161">
    <property type="protein sequence ID" value="KAJ2004327.1"/>
    <property type="molecule type" value="Genomic_DNA"/>
</dbReference>
<dbReference type="SUPFAM" id="SSF48403">
    <property type="entry name" value="Ankyrin repeat"/>
    <property type="match status" value="1"/>
</dbReference>
<evidence type="ECO:0000256" key="4">
    <source>
        <dbReference type="SAM" id="Coils"/>
    </source>
</evidence>
<feature type="region of interest" description="Disordered" evidence="5">
    <location>
        <begin position="128"/>
        <end position="210"/>
    </location>
</feature>
<dbReference type="Proteomes" id="UP001150907">
    <property type="component" value="Unassembled WGS sequence"/>
</dbReference>
<feature type="region of interest" description="Disordered" evidence="5">
    <location>
        <begin position="256"/>
        <end position="290"/>
    </location>
</feature>
<dbReference type="SMART" id="SM00248">
    <property type="entry name" value="ANK"/>
    <property type="match status" value="2"/>
</dbReference>
<feature type="compositionally biased region" description="Low complexity" evidence="5">
    <location>
        <begin position="572"/>
        <end position="592"/>
    </location>
</feature>
<dbReference type="PANTHER" id="PTHR43828:SF3">
    <property type="entry name" value="CHROMO DOMAIN-CONTAINING PROTEIN"/>
    <property type="match status" value="1"/>
</dbReference>
<feature type="domain" description="HTH APSES-type" evidence="6">
    <location>
        <begin position="14"/>
        <end position="120"/>
    </location>
</feature>